<dbReference type="CDD" id="cd00067">
    <property type="entry name" value="GAL4"/>
    <property type="match status" value="1"/>
</dbReference>
<dbReference type="GO" id="GO:0045944">
    <property type="term" value="P:positive regulation of transcription by RNA polymerase II"/>
    <property type="evidence" value="ECO:0007669"/>
    <property type="project" value="TreeGrafter"/>
</dbReference>
<feature type="region of interest" description="Disordered" evidence="5">
    <location>
        <begin position="457"/>
        <end position="481"/>
    </location>
</feature>
<feature type="region of interest" description="Disordered" evidence="5">
    <location>
        <begin position="128"/>
        <end position="163"/>
    </location>
</feature>
<dbReference type="AlphaFoldDB" id="A0A9W9FKQ8"/>
<proteinExistence type="predicted"/>
<evidence type="ECO:0000256" key="1">
    <source>
        <dbReference type="ARBA" id="ARBA00023015"/>
    </source>
</evidence>
<keyword evidence="1" id="KW-0805">Transcription regulation</keyword>
<keyword evidence="4" id="KW-0539">Nucleus</keyword>
<feature type="compositionally biased region" description="Gly residues" evidence="5">
    <location>
        <begin position="1011"/>
        <end position="1021"/>
    </location>
</feature>
<dbReference type="InterPro" id="IPR001138">
    <property type="entry name" value="Zn2Cys6_DnaBD"/>
</dbReference>
<accession>A0A9W9FKQ8</accession>
<evidence type="ECO:0000256" key="5">
    <source>
        <dbReference type="SAM" id="MobiDB-lite"/>
    </source>
</evidence>
<reference evidence="7" key="2">
    <citation type="journal article" date="2023" name="IMA Fungus">
        <title>Comparative genomic study of the Penicillium genus elucidates a diverse pangenome and 15 lateral gene transfer events.</title>
        <authorList>
            <person name="Petersen C."/>
            <person name="Sorensen T."/>
            <person name="Nielsen M.R."/>
            <person name="Sondergaard T.E."/>
            <person name="Sorensen J.L."/>
            <person name="Fitzpatrick D.A."/>
            <person name="Frisvad J.C."/>
            <person name="Nielsen K.L."/>
        </authorList>
    </citation>
    <scope>NUCLEOTIDE SEQUENCE</scope>
    <source>
        <strain evidence="7">IBT 34128</strain>
    </source>
</reference>
<dbReference type="FunFam" id="4.10.240.10:FF:000012">
    <property type="entry name" value="C6 transcription factor"/>
    <property type="match status" value="1"/>
</dbReference>
<dbReference type="RefSeq" id="XP_056512760.1">
    <property type="nucleotide sequence ID" value="XM_056654733.1"/>
</dbReference>
<dbReference type="PANTHER" id="PTHR31644">
    <property type="entry name" value="TRANSCRIPTIONAL ACTIVATOR ARO80-RELATED"/>
    <property type="match status" value="1"/>
</dbReference>
<evidence type="ECO:0000313" key="8">
    <source>
        <dbReference type="Proteomes" id="UP001141434"/>
    </source>
</evidence>
<feature type="compositionally biased region" description="Basic and acidic residues" evidence="5">
    <location>
        <begin position="462"/>
        <end position="472"/>
    </location>
</feature>
<dbReference type="Pfam" id="PF00172">
    <property type="entry name" value="Zn_clus"/>
    <property type="match status" value="1"/>
</dbReference>
<feature type="compositionally biased region" description="Polar residues" evidence="5">
    <location>
        <begin position="1"/>
        <end position="20"/>
    </location>
</feature>
<dbReference type="PROSITE" id="PS00463">
    <property type="entry name" value="ZN2_CY6_FUNGAL_1"/>
    <property type="match status" value="1"/>
</dbReference>
<dbReference type="CDD" id="cd12148">
    <property type="entry name" value="fungal_TF_MHR"/>
    <property type="match status" value="1"/>
</dbReference>
<comment type="caution">
    <text evidence="7">The sequence shown here is derived from an EMBL/GenBank/DDBJ whole genome shotgun (WGS) entry which is preliminary data.</text>
</comment>
<feature type="region of interest" description="Disordered" evidence="5">
    <location>
        <begin position="821"/>
        <end position="900"/>
    </location>
</feature>
<dbReference type="SMART" id="SM00066">
    <property type="entry name" value="GAL4"/>
    <property type="match status" value="1"/>
</dbReference>
<feature type="region of interest" description="Disordered" evidence="5">
    <location>
        <begin position="936"/>
        <end position="957"/>
    </location>
</feature>
<keyword evidence="3" id="KW-0804">Transcription</keyword>
<dbReference type="GeneID" id="81393901"/>
<protein>
    <recommendedName>
        <fullName evidence="6">Zn(2)-C6 fungal-type domain-containing protein</fullName>
    </recommendedName>
</protein>
<dbReference type="PROSITE" id="PS50048">
    <property type="entry name" value="ZN2_CY6_FUNGAL_2"/>
    <property type="match status" value="1"/>
</dbReference>
<dbReference type="InterPro" id="IPR036864">
    <property type="entry name" value="Zn2-C6_fun-type_DNA-bd_sf"/>
</dbReference>
<evidence type="ECO:0000256" key="3">
    <source>
        <dbReference type="ARBA" id="ARBA00023163"/>
    </source>
</evidence>
<sequence>MGQDTNSAGYESRKSPSPNTQHRRGYQACDPCRKRKVKCDLGSVDNPRPPPCVRCRRESKRCEFSATRRKRKGSDAADEDKTAILHRDKRMMIGEVAPKEATNHESPFAKSEPPPFDADAIRARQRWSDTSPAGIGPRYTPAAPGTQAPAYPVGERSAAPSYGGPPMMNRTAVELLSPAITNTHDALHLLSEAAGRTEDLNRQSMENRYAARQSVSSFNSGPSPLPQGSSPRSLGGSFARTPRSGMSMGGTTYFPASGAAPVDPQIAENGGPRDSPPNAQDPGYVDAIRAWSRLRFVRAGWLTVEEGMDYVAYYYENLAPMSPVVIPDFSNPSTHRTLLTDEPVLAVTILTIASRHLKPKGDGAYTRAFYIHDRLWSYLRGMIERLFWGQEKFDTVAVGIGPPRSLDIGPPSGKIVAKGNLRSLGTVEAMLLLTEWHPRNLHFPPGDDENTLLDTEAQTQSRADKDLDHEGEQTGNKATPSIAEGRVAFQKWLEPAWRSDRMSWMLLSTAQALAFELGVFDHKSESKAATESPSEQTRKRRLRRLILVFITHSSGRLGIPSMLPLPQWTQDISPSSTNANDEEANLDRMQDCWIEISKIVYQANHLLFASNEQTSELIRSGRYRDQIDRFQPYLREFRQHFESVTLTPAMRTILSIEYEYTRLYLNSLALQAVVDRWTTMSNESAQAQTGRPSSGPSSGNTGWFPTLMELYRVNETYIQEVVDASRKILQTVLEGLVPEGRLRHAPIRTFFRILSGMIFILKTFTLGAREDDVRVSLDLQDRTVEALRTYVVDDVHLSNTVARLLELLTSSIRTRFLRFAPHDRGADGDGKDRTSAPVSRAQSPPRDSVSGRREGLNTPWSSTHGQDMASAGAGLGYMQNNGTGSNPTGNDPLASIPAQPINSSNLNNVSFMPPPPSVYYNYYDPSSTLPANDLDRSSPNHVASSQTMADSNGANATSGVPPDWFALPLDQFFNSSTAVVDQGLGGTGPMLGEFDMLEVLLNEGYDANANGEGGEPSGGGTLPSQFLT</sequence>
<dbReference type="InterPro" id="IPR052780">
    <property type="entry name" value="AAA_Catabolism_Regulators"/>
</dbReference>
<organism evidence="7 8">
    <name type="scientific">Penicillium alfredii</name>
    <dbReference type="NCBI Taxonomy" id="1506179"/>
    <lineage>
        <taxon>Eukaryota</taxon>
        <taxon>Fungi</taxon>
        <taxon>Dikarya</taxon>
        <taxon>Ascomycota</taxon>
        <taxon>Pezizomycotina</taxon>
        <taxon>Eurotiomycetes</taxon>
        <taxon>Eurotiomycetidae</taxon>
        <taxon>Eurotiales</taxon>
        <taxon>Aspergillaceae</taxon>
        <taxon>Penicillium</taxon>
    </lineage>
</organism>
<dbReference type="OrthoDB" id="2262349at2759"/>
<dbReference type="PANTHER" id="PTHR31644:SF2">
    <property type="entry name" value="TRANSCRIPTIONAL ACTIVATOR ARO80-RELATED"/>
    <property type="match status" value="1"/>
</dbReference>
<dbReference type="EMBL" id="JAPMSZ010000005">
    <property type="protein sequence ID" value="KAJ5101929.1"/>
    <property type="molecule type" value="Genomic_DNA"/>
</dbReference>
<dbReference type="SUPFAM" id="SSF57701">
    <property type="entry name" value="Zn2/Cys6 DNA-binding domain"/>
    <property type="match status" value="1"/>
</dbReference>
<evidence type="ECO:0000256" key="2">
    <source>
        <dbReference type="ARBA" id="ARBA00023125"/>
    </source>
</evidence>
<gene>
    <name evidence="7" type="ORF">NUU61_004151</name>
</gene>
<feature type="compositionally biased region" description="Low complexity" evidence="5">
    <location>
        <begin position="220"/>
        <end position="237"/>
    </location>
</feature>
<dbReference type="GO" id="GO:0009074">
    <property type="term" value="P:aromatic amino acid family catabolic process"/>
    <property type="evidence" value="ECO:0007669"/>
    <property type="project" value="TreeGrafter"/>
</dbReference>
<evidence type="ECO:0000259" key="6">
    <source>
        <dbReference type="PROSITE" id="PS50048"/>
    </source>
</evidence>
<dbReference type="GO" id="GO:0008270">
    <property type="term" value="F:zinc ion binding"/>
    <property type="evidence" value="ECO:0007669"/>
    <property type="project" value="InterPro"/>
</dbReference>
<keyword evidence="2" id="KW-0238">DNA-binding</keyword>
<reference evidence="7" key="1">
    <citation type="submission" date="2022-11" db="EMBL/GenBank/DDBJ databases">
        <authorList>
            <person name="Petersen C."/>
        </authorList>
    </citation>
    <scope>NUCLEOTIDE SEQUENCE</scope>
    <source>
        <strain evidence="7">IBT 34128</strain>
    </source>
</reference>
<feature type="compositionally biased region" description="Polar residues" evidence="5">
    <location>
        <begin position="878"/>
        <end position="889"/>
    </location>
</feature>
<feature type="region of interest" description="Disordered" evidence="5">
    <location>
        <begin position="210"/>
        <end position="282"/>
    </location>
</feature>
<feature type="region of interest" description="Disordered" evidence="5">
    <location>
        <begin position="63"/>
        <end position="93"/>
    </location>
</feature>
<dbReference type="Gene3D" id="4.10.240.10">
    <property type="entry name" value="Zn(2)-C6 fungal-type DNA-binding domain"/>
    <property type="match status" value="1"/>
</dbReference>
<evidence type="ECO:0000313" key="7">
    <source>
        <dbReference type="EMBL" id="KAJ5101929.1"/>
    </source>
</evidence>
<dbReference type="GO" id="GO:0003677">
    <property type="term" value="F:DNA binding"/>
    <property type="evidence" value="ECO:0007669"/>
    <property type="project" value="UniProtKB-KW"/>
</dbReference>
<dbReference type="Proteomes" id="UP001141434">
    <property type="component" value="Unassembled WGS sequence"/>
</dbReference>
<evidence type="ECO:0000256" key="4">
    <source>
        <dbReference type="ARBA" id="ARBA00023242"/>
    </source>
</evidence>
<feature type="compositionally biased region" description="Basic and acidic residues" evidence="5">
    <location>
        <begin position="73"/>
        <end position="93"/>
    </location>
</feature>
<feature type="compositionally biased region" description="Polar residues" evidence="5">
    <location>
        <begin position="939"/>
        <end position="957"/>
    </location>
</feature>
<dbReference type="GO" id="GO:0005634">
    <property type="term" value="C:nucleus"/>
    <property type="evidence" value="ECO:0007669"/>
    <property type="project" value="TreeGrafter"/>
</dbReference>
<dbReference type="GO" id="GO:0000981">
    <property type="term" value="F:DNA-binding transcription factor activity, RNA polymerase II-specific"/>
    <property type="evidence" value="ECO:0007669"/>
    <property type="project" value="InterPro"/>
</dbReference>
<feature type="domain" description="Zn(2)-C6 fungal-type" evidence="6">
    <location>
        <begin position="28"/>
        <end position="64"/>
    </location>
</feature>
<feature type="region of interest" description="Disordered" evidence="5">
    <location>
        <begin position="1"/>
        <end position="27"/>
    </location>
</feature>
<feature type="compositionally biased region" description="Basic and acidic residues" evidence="5">
    <location>
        <begin position="821"/>
        <end position="834"/>
    </location>
</feature>
<name>A0A9W9FKQ8_9EURO</name>
<keyword evidence="8" id="KW-1185">Reference proteome</keyword>
<feature type="region of interest" description="Disordered" evidence="5">
    <location>
        <begin position="1007"/>
        <end position="1028"/>
    </location>
</feature>